<dbReference type="InterPro" id="IPR023213">
    <property type="entry name" value="CAT-like_dom_sf"/>
</dbReference>
<keyword evidence="2" id="KW-1185">Reference proteome</keyword>
<proteinExistence type="predicted"/>
<reference evidence="1" key="1">
    <citation type="submission" date="2022-07" db="EMBL/GenBank/DDBJ databases">
        <title>Genome Sequence of Physisporinus lineatus.</title>
        <authorList>
            <person name="Buettner E."/>
        </authorList>
    </citation>
    <scope>NUCLEOTIDE SEQUENCE</scope>
    <source>
        <strain evidence="1">VT162</strain>
    </source>
</reference>
<dbReference type="Proteomes" id="UP001212997">
    <property type="component" value="Unassembled WGS sequence"/>
</dbReference>
<dbReference type="Pfam" id="PF07247">
    <property type="entry name" value="AATase"/>
    <property type="match status" value="1"/>
</dbReference>
<dbReference type="Gene3D" id="3.30.559.10">
    <property type="entry name" value="Chloramphenicol acetyltransferase-like domain"/>
    <property type="match status" value="1"/>
</dbReference>
<dbReference type="InterPro" id="IPR052058">
    <property type="entry name" value="Alcohol_O-acetyltransferase"/>
</dbReference>
<organism evidence="1 2">
    <name type="scientific">Meripilus lineatus</name>
    <dbReference type="NCBI Taxonomy" id="2056292"/>
    <lineage>
        <taxon>Eukaryota</taxon>
        <taxon>Fungi</taxon>
        <taxon>Dikarya</taxon>
        <taxon>Basidiomycota</taxon>
        <taxon>Agaricomycotina</taxon>
        <taxon>Agaricomycetes</taxon>
        <taxon>Polyporales</taxon>
        <taxon>Meripilaceae</taxon>
        <taxon>Meripilus</taxon>
    </lineage>
</organism>
<dbReference type="PANTHER" id="PTHR28037">
    <property type="entry name" value="ALCOHOL O-ACETYLTRANSFERASE 1-RELATED"/>
    <property type="match status" value="1"/>
</dbReference>
<evidence type="ECO:0000313" key="1">
    <source>
        <dbReference type="EMBL" id="KAJ3487894.1"/>
    </source>
</evidence>
<dbReference type="PANTHER" id="PTHR28037:SF1">
    <property type="entry name" value="ALCOHOL O-ACETYLTRANSFERASE 1-RELATED"/>
    <property type="match status" value="1"/>
</dbReference>
<dbReference type="Gene3D" id="3.30.559.30">
    <property type="entry name" value="Nonribosomal peptide synthetase, condensation domain"/>
    <property type="match status" value="1"/>
</dbReference>
<dbReference type="SUPFAM" id="SSF52777">
    <property type="entry name" value="CoA-dependent acyltransferases"/>
    <property type="match status" value="1"/>
</dbReference>
<dbReference type="InterPro" id="IPR010828">
    <property type="entry name" value="Atf2/Sli1-like"/>
</dbReference>
<comment type="caution">
    <text evidence="1">The sequence shown here is derived from an EMBL/GenBank/DDBJ whole genome shotgun (WGS) entry which is preliminary data.</text>
</comment>
<dbReference type="EMBL" id="JANAWD010000080">
    <property type="protein sequence ID" value="KAJ3487894.1"/>
    <property type="molecule type" value="Genomic_DNA"/>
</dbReference>
<protein>
    <recommendedName>
        <fullName evidence="3">Alcohol acetyltransferase</fullName>
    </recommendedName>
</protein>
<gene>
    <name evidence="1" type="ORF">NLI96_g3226</name>
</gene>
<dbReference type="AlphaFoldDB" id="A0AAD5YGT2"/>
<sequence length="452" mass="49676">MRHHLGMDSCVIVSARYVPKGDAPLDRHTLFTALSYVILKERPLSMQIRGDGSRDPIFVRLDTVDLSQVVEFRDDDSSVIESVMTLHWLRPFDVGTSSPLWRLSVFQDNTVLFAYHHAIGDGQSGLAFHRSLLSALNRLAELPPVTSDVVSIPSSLAPQPALENVVKTSVSFLTWCREVYGILAPAKLTPQFTAWTANTVSSTTTLQNNVRRWEIPPEDAKALLQLCRENKSTLTSFFHTLATLVASYLLATKYPPAYKCKTIPFSVPVSLRRVTNAPRDAICDHVSSVKTYEKILTFPSIEKGKQPLVESFSWETSAKYAAKLRKAAASSPELIGLFKFIFGRYKEFYQGKLGKKRDNGIEISNLGVFPAEQAEPAAGTGWTVEQVFFSQCDATAGAALKINVAGSPSGAVGIAFTWGDGAVDTAFAEAFVEEFKEAVEVILHKGKPKNGL</sequence>
<accession>A0AAD5YGT2</accession>
<dbReference type="GO" id="GO:0008080">
    <property type="term" value="F:N-acetyltransferase activity"/>
    <property type="evidence" value="ECO:0007669"/>
    <property type="project" value="TreeGrafter"/>
</dbReference>
<evidence type="ECO:0008006" key="3">
    <source>
        <dbReference type="Google" id="ProtNLM"/>
    </source>
</evidence>
<name>A0AAD5YGT2_9APHY</name>
<evidence type="ECO:0000313" key="2">
    <source>
        <dbReference type="Proteomes" id="UP001212997"/>
    </source>
</evidence>